<proteinExistence type="predicted"/>
<sequence length="69" mass="7916">MNELWAQLPRTEVFSLVMVACVVAAFAVAAFVSWRRERQAAARRHRTVSDHGARQPVFADSAQWSMERR</sequence>
<keyword evidence="3" id="KW-1185">Reference proteome</keyword>
<dbReference type="STRING" id="42253.NITMOv2_2008"/>
<feature type="transmembrane region" description="Helical" evidence="1">
    <location>
        <begin position="13"/>
        <end position="34"/>
    </location>
</feature>
<organism evidence="2 3">
    <name type="scientific">Nitrospira moscoviensis</name>
    <dbReference type="NCBI Taxonomy" id="42253"/>
    <lineage>
        <taxon>Bacteria</taxon>
        <taxon>Pseudomonadati</taxon>
        <taxon>Nitrospirota</taxon>
        <taxon>Nitrospiria</taxon>
        <taxon>Nitrospirales</taxon>
        <taxon>Nitrospiraceae</taxon>
        <taxon>Nitrospira</taxon>
    </lineage>
</organism>
<evidence type="ECO:0000256" key="1">
    <source>
        <dbReference type="SAM" id="Phobius"/>
    </source>
</evidence>
<gene>
    <name evidence="2" type="ORF">NITMOv2_2008</name>
</gene>
<evidence type="ECO:0000313" key="2">
    <source>
        <dbReference type="EMBL" id="ALA58425.1"/>
    </source>
</evidence>
<dbReference type="KEGG" id="nmv:NITMOv2_2008"/>
<name>A0A0K2GBV5_NITMO</name>
<keyword evidence="1" id="KW-0812">Transmembrane</keyword>
<reference evidence="2 3" key="1">
    <citation type="journal article" date="2015" name="Proc. Natl. Acad. Sci. U.S.A.">
        <title>Expanded metabolic versatility of ubiquitous nitrite-oxidizing bacteria from the genus Nitrospira.</title>
        <authorList>
            <person name="Koch H."/>
            <person name="Lucker S."/>
            <person name="Albertsen M."/>
            <person name="Kitzinger K."/>
            <person name="Herbold C."/>
            <person name="Spieck E."/>
            <person name="Nielsen P.H."/>
            <person name="Wagner M."/>
            <person name="Daims H."/>
        </authorList>
    </citation>
    <scope>NUCLEOTIDE SEQUENCE [LARGE SCALE GENOMIC DNA]</scope>
    <source>
        <strain evidence="2 3">NSP M-1</strain>
    </source>
</reference>
<dbReference type="PATRIC" id="fig|42253.5.peg.1980"/>
<dbReference type="AlphaFoldDB" id="A0A0K2GBV5"/>
<dbReference type="RefSeq" id="WP_053379593.1">
    <property type="nucleotide sequence ID" value="NZ_CP011801.1"/>
</dbReference>
<accession>A0A0K2GBV5</accession>
<keyword evidence="1" id="KW-0472">Membrane</keyword>
<protein>
    <submittedName>
        <fullName evidence="2">Uncharacterized protein</fullName>
    </submittedName>
</protein>
<evidence type="ECO:0000313" key="3">
    <source>
        <dbReference type="Proteomes" id="UP000069205"/>
    </source>
</evidence>
<keyword evidence="1" id="KW-1133">Transmembrane helix</keyword>
<dbReference type="Proteomes" id="UP000069205">
    <property type="component" value="Chromosome"/>
</dbReference>
<dbReference type="EMBL" id="CP011801">
    <property type="protein sequence ID" value="ALA58425.1"/>
    <property type="molecule type" value="Genomic_DNA"/>
</dbReference>